<dbReference type="HOGENOM" id="CLU_1662888_0_0_1"/>
<dbReference type="InParanoid" id="E0VBA3"/>
<dbReference type="VEuPathDB" id="VectorBase:PHUM055750"/>
<dbReference type="EnsemblMetazoa" id="PHUM055750-RA">
    <property type="protein sequence ID" value="PHUM055750-PA"/>
    <property type="gene ID" value="PHUM055750"/>
</dbReference>
<dbReference type="AlphaFoldDB" id="E0VBA3"/>
<sequence length="159" mass="18479">MKSIVSIFLIFYLTRETYCCDTKWIRLVYMMSCGKKKRDSSTSSFNETLLRNMPSDFYGAVKYLKENDPQNPMFKDDQFLYRILEDGIHGFPDQWEVDEINDDKINENHRRSSKIDKLIEECCKVPPVLLSLSSKMFKRGIFLGESSSTSTSSISVNIL</sequence>
<dbReference type="GeneID" id="8239048"/>
<protein>
    <submittedName>
        <fullName evidence="2 3">Uncharacterized protein</fullName>
    </submittedName>
</protein>
<dbReference type="CTD" id="8239048"/>
<dbReference type="Proteomes" id="UP000009046">
    <property type="component" value="Unassembled WGS sequence"/>
</dbReference>
<keyword evidence="1" id="KW-0732">Signal</keyword>
<dbReference type="EMBL" id="DS235023">
    <property type="protein sequence ID" value="EEB10659.1"/>
    <property type="molecule type" value="Genomic_DNA"/>
</dbReference>
<proteinExistence type="predicted"/>
<accession>E0VBA3</accession>
<name>E0VBA3_PEDHC</name>
<evidence type="ECO:0000313" key="2">
    <source>
        <dbReference type="EMBL" id="EEB10659.1"/>
    </source>
</evidence>
<feature type="signal peptide" evidence="1">
    <location>
        <begin position="1"/>
        <end position="19"/>
    </location>
</feature>
<dbReference type="EMBL" id="AAZO01000655">
    <property type="status" value="NOT_ANNOTATED_CDS"/>
    <property type="molecule type" value="Genomic_DNA"/>
</dbReference>
<reference evidence="3" key="3">
    <citation type="submission" date="2021-02" db="UniProtKB">
        <authorList>
            <consortium name="EnsemblMetazoa"/>
        </authorList>
    </citation>
    <scope>IDENTIFICATION</scope>
    <source>
        <strain evidence="3">USDA</strain>
    </source>
</reference>
<evidence type="ECO:0000313" key="4">
    <source>
        <dbReference type="Proteomes" id="UP000009046"/>
    </source>
</evidence>
<feature type="chain" id="PRO_5014570027" evidence="1">
    <location>
        <begin position="20"/>
        <end position="159"/>
    </location>
</feature>
<evidence type="ECO:0000256" key="1">
    <source>
        <dbReference type="SAM" id="SignalP"/>
    </source>
</evidence>
<dbReference type="RefSeq" id="XP_002423397.1">
    <property type="nucleotide sequence ID" value="XM_002423352.1"/>
</dbReference>
<reference evidence="2" key="1">
    <citation type="submission" date="2007-04" db="EMBL/GenBank/DDBJ databases">
        <title>Annotation of Pediculus humanus corporis strain USDA.</title>
        <authorList>
            <person name="Kirkness E."/>
            <person name="Hannick L."/>
            <person name="Hass B."/>
            <person name="Bruggner R."/>
            <person name="Lawson D."/>
            <person name="Bidwell S."/>
            <person name="Joardar V."/>
            <person name="Caler E."/>
            <person name="Walenz B."/>
            <person name="Inman J."/>
            <person name="Schobel S."/>
            <person name="Galinsky K."/>
            <person name="Amedeo P."/>
            <person name="Strausberg R."/>
        </authorList>
    </citation>
    <scope>NUCLEOTIDE SEQUENCE</scope>
    <source>
        <strain evidence="2">USDA</strain>
    </source>
</reference>
<evidence type="ECO:0000313" key="3">
    <source>
        <dbReference type="EnsemblMetazoa" id="PHUM055750-PA"/>
    </source>
</evidence>
<keyword evidence="4" id="KW-1185">Reference proteome</keyword>
<organism>
    <name type="scientific">Pediculus humanus subsp. corporis</name>
    <name type="common">Body louse</name>
    <dbReference type="NCBI Taxonomy" id="121224"/>
    <lineage>
        <taxon>Eukaryota</taxon>
        <taxon>Metazoa</taxon>
        <taxon>Ecdysozoa</taxon>
        <taxon>Arthropoda</taxon>
        <taxon>Hexapoda</taxon>
        <taxon>Insecta</taxon>
        <taxon>Pterygota</taxon>
        <taxon>Neoptera</taxon>
        <taxon>Paraneoptera</taxon>
        <taxon>Psocodea</taxon>
        <taxon>Troctomorpha</taxon>
        <taxon>Phthiraptera</taxon>
        <taxon>Anoplura</taxon>
        <taxon>Pediculidae</taxon>
        <taxon>Pediculus</taxon>
    </lineage>
</organism>
<gene>
    <name evidence="3" type="primary">8239048</name>
    <name evidence="2" type="ORF">Phum_PHUM055750</name>
</gene>
<reference evidence="2" key="2">
    <citation type="submission" date="2007-04" db="EMBL/GenBank/DDBJ databases">
        <title>The genome of the human body louse.</title>
        <authorList>
            <consortium name="The Human Body Louse Genome Consortium"/>
            <person name="Kirkness E."/>
            <person name="Walenz B."/>
            <person name="Hass B."/>
            <person name="Bruggner R."/>
            <person name="Strausberg R."/>
        </authorList>
    </citation>
    <scope>NUCLEOTIDE SEQUENCE</scope>
    <source>
        <strain evidence="2">USDA</strain>
    </source>
</reference>
<dbReference type="KEGG" id="phu:Phum_PHUM055750"/>